<dbReference type="AlphaFoldDB" id="A0AAU7KFM2"/>
<organism evidence="1">
    <name type="scientific">Halomonas sp. RT37</name>
    <dbReference type="NCBI Taxonomy" id="2950872"/>
    <lineage>
        <taxon>Bacteria</taxon>
        <taxon>Pseudomonadati</taxon>
        <taxon>Pseudomonadota</taxon>
        <taxon>Gammaproteobacteria</taxon>
        <taxon>Oceanospirillales</taxon>
        <taxon>Halomonadaceae</taxon>
        <taxon>Halomonas</taxon>
    </lineage>
</organism>
<proteinExistence type="predicted"/>
<dbReference type="RefSeq" id="WP_045991735.1">
    <property type="nucleotide sequence ID" value="NZ_CP098827.1"/>
</dbReference>
<accession>A0AAU7KFM2</accession>
<protein>
    <recommendedName>
        <fullName evidence="2">Phasin family protein</fullName>
    </recommendedName>
</protein>
<gene>
    <name evidence="1" type="ORF">NFG58_16365</name>
</gene>
<name>A0AAU7KFM2_9GAMM</name>
<reference evidence="1" key="1">
    <citation type="submission" date="2022-06" db="EMBL/GenBank/DDBJ databases">
        <title>A novel DMS-producing enzyme.</title>
        <authorList>
            <person name="Zhang Y."/>
        </authorList>
    </citation>
    <scope>NUCLEOTIDE SEQUENCE</scope>
    <source>
        <strain evidence="1">RT37</strain>
    </source>
</reference>
<dbReference type="EMBL" id="CP098827">
    <property type="protein sequence ID" value="XBO70179.1"/>
    <property type="molecule type" value="Genomic_DNA"/>
</dbReference>
<sequence>MSENKAMPTMENMIPSMDKLLSPWREGSLLTLEYSQKMLDVRFKTMDSAMKAGIAQARSWCEVRDAESLKNASQSQQETLSVIGESLREESETLLKLSKEYQEKCQGVAKEALDSAKE</sequence>
<evidence type="ECO:0008006" key="2">
    <source>
        <dbReference type="Google" id="ProtNLM"/>
    </source>
</evidence>
<evidence type="ECO:0000313" key="1">
    <source>
        <dbReference type="EMBL" id="XBO70179.1"/>
    </source>
</evidence>